<sequence length="470" mass="53829">MRLFFVLLILAVASIGAILFFIRGYTKPPKALPNETAIPSPDWVKDAIIYEVFVRNFSVEGTFNALKARLPELRDLGVSVIWLMPIHPIGTVKRKGTLGSPYSVQDHFAIDSLYGTKEDFKALVDAVHKEGMKIILDMVLNHTAWDNELMKTNPDFYRRNKNGEVVSPNDDWTDVADLNYNNPEVRQYMKNVMLYWVSEFDVDGFRCDVAELIPTEFWVESLKEVRRVKPELLLLSEGTLPEHHVAGFDLTYSWTIYDALTSILKGKSNALLLQDILEKEERVFPKQSLRMRFNTNHDKNAYDGPPQEHFGSKKAAKLTAAIVFTIGGYGTIRSVPMLYNGDEVGNTMRISLFEKTPIEWNTPDAQEWRQFYKQLIALRRTEPALTRGSMTKLRTSNDEAVFAFERRHQNSHIIVAANLSQAPFNGYMKTEPNKVLQEIGQSEKYLQTKDGNLRLSLDPLEFKIWKVKEG</sequence>
<proteinExistence type="predicted"/>
<dbReference type="Proteomes" id="UP000266389">
    <property type="component" value="Unassembled WGS sequence"/>
</dbReference>
<feature type="domain" description="Glycosyl hydrolase family 13 catalytic" evidence="1">
    <location>
        <begin position="51"/>
        <end position="379"/>
    </location>
</feature>
<evidence type="ECO:0000313" key="3">
    <source>
        <dbReference type="Proteomes" id="UP000266389"/>
    </source>
</evidence>
<organism evidence="2 3">
    <name type="scientific">Candidatus Thermochlorobacter aerophilus</name>
    <dbReference type="NCBI Taxonomy" id="1868324"/>
    <lineage>
        <taxon>Bacteria</taxon>
        <taxon>Pseudomonadati</taxon>
        <taxon>Chlorobiota</taxon>
        <taxon>Chlorobiia</taxon>
        <taxon>Chlorobiales</taxon>
        <taxon>Candidatus Thermochlorobacteriaceae</taxon>
        <taxon>Candidatus Thermochlorobacter</taxon>
    </lineage>
</organism>
<dbReference type="PANTHER" id="PTHR47786">
    <property type="entry name" value="ALPHA-1,4-GLUCAN:MALTOSE-1-PHOSPHATE MALTOSYLTRANSFERASE"/>
    <property type="match status" value="1"/>
</dbReference>
<dbReference type="GO" id="GO:0016798">
    <property type="term" value="F:hydrolase activity, acting on glycosyl bonds"/>
    <property type="evidence" value="ECO:0007669"/>
    <property type="project" value="UniProtKB-KW"/>
</dbReference>
<dbReference type="SUPFAM" id="SSF51011">
    <property type="entry name" value="Glycosyl hydrolase domain"/>
    <property type="match status" value="1"/>
</dbReference>
<dbReference type="CDD" id="cd11313">
    <property type="entry name" value="AmyAc_arch_bac_AmyA"/>
    <property type="match status" value="1"/>
</dbReference>
<dbReference type="SUPFAM" id="SSF51445">
    <property type="entry name" value="(Trans)glycosidases"/>
    <property type="match status" value="1"/>
</dbReference>
<dbReference type="EMBL" id="PHFL01000067">
    <property type="protein sequence ID" value="RFM23311.1"/>
    <property type="molecule type" value="Genomic_DNA"/>
</dbReference>
<dbReference type="GO" id="GO:0005975">
    <property type="term" value="P:carbohydrate metabolic process"/>
    <property type="evidence" value="ECO:0007669"/>
    <property type="project" value="InterPro"/>
</dbReference>
<dbReference type="AlphaFoldDB" id="A0A395LXW5"/>
<dbReference type="Pfam" id="PF00128">
    <property type="entry name" value="Alpha-amylase"/>
    <property type="match status" value="1"/>
</dbReference>
<accession>A0A395LXW5</accession>
<dbReference type="PANTHER" id="PTHR47786:SF2">
    <property type="entry name" value="GLYCOSYL HYDROLASE FAMILY 13 CATALYTIC DOMAIN-CONTAINING PROTEIN"/>
    <property type="match status" value="1"/>
</dbReference>
<dbReference type="InterPro" id="IPR013780">
    <property type="entry name" value="Glyco_hydro_b"/>
</dbReference>
<dbReference type="SMART" id="SM00642">
    <property type="entry name" value="Aamy"/>
    <property type="match status" value="1"/>
</dbReference>
<dbReference type="Gene3D" id="3.20.20.80">
    <property type="entry name" value="Glycosidases"/>
    <property type="match status" value="1"/>
</dbReference>
<name>A0A395LXW5_9BACT</name>
<evidence type="ECO:0000259" key="1">
    <source>
        <dbReference type="SMART" id="SM00642"/>
    </source>
</evidence>
<dbReference type="InterPro" id="IPR006047">
    <property type="entry name" value="GH13_cat_dom"/>
</dbReference>
<dbReference type="InterPro" id="IPR017853">
    <property type="entry name" value="GH"/>
</dbReference>
<comment type="caution">
    <text evidence="2">The sequence shown here is derived from an EMBL/GenBank/DDBJ whole genome shotgun (WGS) entry which is preliminary data.</text>
</comment>
<evidence type="ECO:0000313" key="2">
    <source>
        <dbReference type="EMBL" id="RFM23311.1"/>
    </source>
</evidence>
<reference evidence="2 3" key="1">
    <citation type="journal article" date="2011" name="ISME J.">
        <title>Community ecology of hot spring cyanobacterial mats: predominant populations and their functional potential.</title>
        <authorList>
            <person name="Klatt C.G."/>
            <person name="Wood J.M."/>
            <person name="Rusch D.B."/>
            <person name="Bateson M.M."/>
            <person name="Hamamura N."/>
            <person name="Heidelberg J.F."/>
            <person name="Grossman A.R."/>
            <person name="Bhaya D."/>
            <person name="Cohan F.M."/>
            <person name="Kuhl M."/>
            <person name="Bryant D.A."/>
            <person name="Ward D.M."/>
        </authorList>
    </citation>
    <scope>NUCLEOTIDE SEQUENCE [LARGE SCALE GENOMIC DNA]</scope>
    <source>
        <strain evidence="2">OS</strain>
    </source>
</reference>
<dbReference type="Gene3D" id="2.60.40.1180">
    <property type="entry name" value="Golgi alpha-mannosidase II"/>
    <property type="match status" value="1"/>
</dbReference>
<protein>
    <submittedName>
        <fullName evidence="2">DUF3459 domain-containing protein</fullName>
    </submittedName>
</protein>
<gene>
    <name evidence="2" type="ORF">D0433_11620</name>
</gene>